<proteinExistence type="predicted"/>
<evidence type="ECO:0000313" key="2">
    <source>
        <dbReference type="Proteomes" id="UP000789405"/>
    </source>
</evidence>
<dbReference type="Proteomes" id="UP000789405">
    <property type="component" value="Unassembled WGS sequence"/>
</dbReference>
<feature type="non-terminal residue" evidence="1">
    <location>
        <position position="1"/>
    </location>
</feature>
<protein>
    <submittedName>
        <fullName evidence="1">25818_t:CDS:1</fullName>
    </submittedName>
</protein>
<sequence>GPGPVPISVRKIAEIPTTITITNTDPNLVQQPTSVANLQPFDYLMLLRSENTFTTKFNLFMANSHQHLSIDTHSNTTIKSLLKKSYTMALIDNQKPKSK</sequence>
<comment type="caution">
    <text evidence="1">The sequence shown here is derived from an EMBL/GenBank/DDBJ whole genome shotgun (WGS) entry which is preliminary data.</text>
</comment>
<accession>A0A9N9IW82</accession>
<name>A0A9N9IW82_9GLOM</name>
<organism evidence="1 2">
    <name type="scientific">Dentiscutata erythropus</name>
    <dbReference type="NCBI Taxonomy" id="1348616"/>
    <lineage>
        <taxon>Eukaryota</taxon>
        <taxon>Fungi</taxon>
        <taxon>Fungi incertae sedis</taxon>
        <taxon>Mucoromycota</taxon>
        <taxon>Glomeromycotina</taxon>
        <taxon>Glomeromycetes</taxon>
        <taxon>Diversisporales</taxon>
        <taxon>Gigasporaceae</taxon>
        <taxon>Dentiscutata</taxon>
    </lineage>
</organism>
<dbReference type="AlphaFoldDB" id="A0A9N9IW82"/>
<gene>
    <name evidence="1" type="ORF">DERYTH_LOCUS16850</name>
</gene>
<keyword evidence="2" id="KW-1185">Reference proteome</keyword>
<dbReference type="EMBL" id="CAJVPY010015208">
    <property type="protein sequence ID" value="CAG8750529.1"/>
    <property type="molecule type" value="Genomic_DNA"/>
</dbReference>
<reference evidence="1" key="1">
    <citation type="submission" date="2021-06" db="EMBL/GenBank/DDBJ databases">
        <authorList>
            <person name="Kallberg Y."/>
            <person name="Tangrot J."/>
            <person name="Rosling A."/>
        </authorList>
    </citation>
    <scope>NUCLEOTIDE SEQUENCE</scope>
    <source>
        <strain evidence="1">MA453B</strain>
    </source>
</reference>
<evidence type="ECO:0000313" key="1">
    <source>
        <dbReference type="EMBL" id="CAG8750529.1"/>
    </source>
</evidence>